<feature type="domain" description="Helicase ATP-binding" evidence="2">
    <location>
        <begin position="177"/>
        <end position="337"/>
    </location>
</feature>
<dbReference type="Pfam" id="PF00271">
    <property type="entry name" value="Helicase_C"/>
    <property type="match status" value="1"/>
</dbReference>
<dbReference type="CDD" id="cd18032">
    <property type="entry name" value="DEXHc_RE_I_III_res"/>
    <property type="match status" value="1"/>
</dbReference>
<organism evidence="3 4">
    <name type="scientific">Halanaerobium kushneri</name>
    <dbReference type="NCBI Taxonomy" id="56779"/>
    <lineage>
        <taxon>Bacteria</taxon>
        <taxon>Bacillati</taxon>
        <taxon>Bacillota</taxon>
        <taxon>Clostridia</taxon>
        <taxon>Halanaerobiales</taxon>
        <taxon>Halanaerobiaceae</taxon>
        <taxon>Halanaerobium</taxon>
    </lineage>
</organism>
<proteinExistence type="predicted"/>
<dbReference type="GO" id="GO:0006304">
    <property type="term" value="P:DNA modification"/>
    <property type="evidence" value="ECO:0007669"/>
    <property type="project" value="InterPro"/>
</dbReference>
<feature type="compositionally biased region" description="Acidic residues" evidence="1">
    <location>
        <begin position="544"/>
        <end position="558"/>
    </location>
</feature>
<evidence type="ECO:0000256" key="1">
    <source>
        <dbReference type="SAM" id="MobiDB-lite"/>
    </source>
</evidence>
<dbReference type="InterPro" id="IPR027417">
    <property type="entry name" value="P-loop_NTPase"/>
</dbReference>
<dbReference type="PANTHER" id="PTHR47396:SF1">
    <property type="entry name" value="ATP-DEPENDENT HELICASE IRC3-RELATED"/>
    <property type="match status" value="1"/>
</dbReference>
<dbReference type="InterPro" id="IPR050742">
    <property type="entry name" value="Helicase_Restrict-Modif_Enz"/>
</dbReference>
<sequence length="771" mass="89757">MTDKKSMTESEICMNYITPAIKRAGWDKKRQIRREYYFTAGRIVVRGKATARKKGKKADYLLEYKSNFPLAVVEAKSNQHSIGSGMQQALDYAEILDVPFVYASNGDAFIEHDRTTGKVREISLSNFPSPKKLWDRYSDYKNYTEEEEEIVTQDYYYAQGGKTPRYYQRVAINRTVEAIAKGQDRIMLVMATGTGKTFTAFQIIHRLWKAREKKRILFLADRNILIDQAMVNDFNPFKDIMQKVDRKTVDKAHEIYMALYQSMTGSEEWQETYRQFSSDFFDLVVIDECHRGSARADSAWREVLDYFDDATHIGLTATPKETNKVSNTHYFGEPIYTYSLKQGIDDGYLAPYKVVRVNLDKDLEGYRPTKDKLDKYGLPVEDREYNIKDYDRSLVLEKRTELVAKEVSDYLKPNSRYNKSIVFCVDIDHAERMRQSLINENSDLVKKNSKYVMAITSEHQRGKEQLTNFTDPAEKYPTLVTTSKLLTTGVDAQTCKLIVLDANINSMTEFKQIIGRGTRINEDYNKRFFTIMDFRGVTRKFADPEFDGEPVQEDEFEPGDLTGSYDGNDEDEDIIIDPEGSDDNNSSVKYYLDDVEVHLISEKVQYYDKDGKLVTESLIDYTRKNVREHYDTLNDFIRKWNSKDKKQAIIKELENQGIFLEELKEEVGKDMDEFDLICHIAYDKPPLTRQERADKVEKSDYFAKYEEEAREVIKALLDKYRDDGVTNIEDMKVLQLEEFRKIGSPKKIIKSFGSRKKYEAAIKELENKLYA</sequence>
<dbReference type="GO" id="GO:0005524">
    <property type="term" value="F:ATP binding"/>
    <property type="evidence" value="ECO:0007669"/>
    <property type="project" value="InterPro"/>
</dbReference>
<dbReference type="InterPro" id="IPR013670">
    <property type="entry name" value="EcoEI_R_C_dom"/>
</dbReference>
<protein>
    <submittedName>
        <fullName evidence="3">Type I restriction enzyme, R subunit</fullName>
    </submittedName>
</protein>
<dbReference type="InterPro" id="IPR006935">
    <property type="entry name" value="Helicase/UvrB_N"/>
</dbReference>
<dbReference type="GO" id="GO:0005829">
    <property type="term" value="C:cytosol"/>
    <property type="evidence" value="ECO:0007669"/>
    <property type="project" value="TreeGrafter"/>
</dbReference>
<dbReference type="Pfam" id="PF04851">
    <property type="entry name" value="ResIII"/>
    <property type="match status" value="1"/>
</dbReference>
<dbReference type="NCBIfam" id="NF046051">
    <property type="entry name" value="restrict_EcoAI"/>
    <property type="match status" value="1"/>
</dbReference>
<dbReference type="PANTHER" id="PTHR47396">
    <property type="entry name" value="TYPE I RESTRICTION ENZYME ECOKI R PROTEIN"/>
    <property type="match status" value="1"/>
</dbReference>
<dbReference type="OrthoDB" id="9758243at2"/>
<dbReference type="RefSeq" id="WP_076544109.1">
    <property type="nucleotide sequence ID" value="NZ_FTNC01000004.1"/>
</dbReference>
<evidence type="ECO:0000259" key="2">
    <source>
        <dbReference type="PROSITE" id="PS51192"/>
    </source>
</evidence>
<dbReference type="Gene3D" id="3.40.50.300">
    <property type="entry name" value="P-loop containing nucleotide triphosphate hydrolases"/>
    <property type="match status" value="2"/>
</dbReference>
<gene>
    <name evidence="3" type="ORF">SAMN05421834_10483</name>
</gene>
<dbReference type="GO" id="GO:0003677">
    <property type="term" value="F:DNA binding"/>
    <property type="evidence" value="ECO:0007669"/>
    <property type="project" value="InterPro"/>
</dbReference>
<dbReference type="Gene3D" id="3.90.1570.30">
    <property type="match status" value="1"/>
</dbReference>
<dbReference type="PROSITE" id="PS51192">
    <property type="entry name" value="HELICASE_ATP_BIND_1"/>
    <property type="match status" value="1"/>
</dbReference>
<dbReference type="STRING" id="56779.SAMN05421834_10483"/>
<dbReference type="EMBL" id="FTNC01000004">
    <property type="protein sequence ID" value="SIQ42186.1"/>
    <property type="molecule type" value="Genomic_DNA"/>
</dbReference>
<dbReference type="SMART" id="SM00487">
    <property type="entry name" value="DEXDc"/>
    <property type="match status" value="1"/>
</dbReference>
<accession>A0A1N6SMJ5</accession>
<dbReference type="SUPFAM" id="SSF52540">
    <property type="entry name" value="P-loop containing nucleoside triphosphate hydrolases"/>
    <property type="match status" value="2"/>
</dbReference>
<evidence type="ECO:0000313" key="4">
    <source>
        <dbReference type="Proteomes" id="UP000185669"/>
    </source>
</evidence>
<evidence type="ECO:0000313" key="3">
    <source>
        <dbReference type="EMBL" id="SIQ42186.1"/>
    </source>
</evidence>
<reference evidence="4" key="1">
    <citation type="submission" date="2017-01" db="EMBL/GenBank/DDBJ databases">
        <authorList>
            <person name="Varghese N."/>
            <person name="Submissions S."/>
        </authorList>
    </citation>
    <scope>NUCLEOTIDE SEQUENCE [LARGE SCALE GENOMIC DNA]</scope>
    <source>
        <strain evidence="4">ATCC 700103</strain>
    </source>
</reference>
<name>A0A1N6SMJ5_9FIRM</name>
<dbReference type="GO" id="GO:0016787">
    <property type="term" value="F:hydrolase activity"/>
    <property type="evidence" value="ECO:0007669"/>
    <property type="project" value="InterPro"/>
</dbReference>
<dbReference type="CDD" id="cd18799">
    <property type="entry name" value="SF2_C_EcoAI-like"/>
    <property type="match status" value="1"/>
</dbReference>
<dbReference type="InterPro" id="IPR014001">
    <property type="entry name" value="Helicase_ATP-bd"/>
</dbReference>
<dbReference type="AlphaFoldDB" id="A0A1N6SMJ5"/>
<dbReference type="InterPro" id="IPR001650">
    <property type="entry name" value="Helicase_C-like"/>
</dbReference>
<dbReference type="Pfam" id="PF08463">
    <property type="entry name" value="EcoEI_R_C"/>
    <property type="match status" value="1"/>
</dbReference>
<keyword evidence="4" id="KW-1185">Reference proteome</keyword>
<dbReference type="Proteomes" id="UP000185669">
    <property type="component" value="Unassembled WGS sequence"/>
</dbReference>
<feature type="region of interest" description="Disordered" evidence="1">
    <location>
        <begin position="544"/>
        <end position="564"/>
    </location>
</feature>